<dbReference type="Gene3D" id="2.30.29.30">
    <property type="entry name" value="Pleckstrin-homology domain (PH domain)/Phosphotyrosine-binding domain (PTB)"/>
    <property type="match status" value="1"/>
</dbReference>
<sequence length="1158" mass="130847">MWWTADENSTERMDEQDRLSQASSVVTISSFPVRSQTGEEKLQTFGKRCYAVKRDPNCAVVIRGWLYKKDSSGLKLWKRRWFVLSEYCLFYYKDSREETVLGSIPLPSYNVLFCTPRECRNRKYTFKVVHKGMRTYFFSADTQEDMLGWVRAISQSASMDTESTINKRCSSYQDFTQLGSSEFEHLHHSASMRDVQTNKQTEPTQPSEGRADAQIEDGGQKKTGQRSVPSSKQQTDINRPFLTVPQYFPSYSQSLSSRGQLDSRPHTPVGRVDIRPHNDLPPMPPSSKQTFGVERHTHKGSVGSQLPPLPSPRPSPNPANPHCQSLRNQSYICQHLPNLCERYDACQGSEIQSSKTLDNHVDAVLTKLCGCDKQLQSLCMELSHLQVEKDNLQAALEVSHLQRDECRYTEAQMTQKASLQEELVNIRARICDVSTDMDYVWCQYERMESELAVFRSQLQHVCHYGMHQVQRPQEQHQAQKQLWMMEDILCGLRDSRNHYRLVLSLQVQPGEEILEHNLLMQERELEAPFVPPMTHNLWTTSPTLCRTPRCDSHIYSKLSSCYKEQIQDDCNQDNTIHTWPSANPALNVTKTNTKDYTKGRREQELIEETKSCEDTADTQREASLSKPSATDHEWSSSVHEATAMPLRVTRVITATLPSALVAHRVSVQDPPLELVNPLPEQIPQMLPKRAPSKPSRMSSQHTAPRLPEEGKAEMKAQRSVRMAQQRSREATQQNRRHSSTSKEQRLAPEAERNVHPNNGAEERREKPSDLHLRPEQREAKLKRVERIRQRVIRSVSRENPILTGHLPPITPILQTTELSVFNISDSEGPVSDNTSSSVHAGDTVQSQKALDSCHRPTKSINHETCNNLSAHLSSVPVRNTALTDEVGATERPSASTNNRSEWFLSTCEWQGFRSLANHGVESFSYDDTTESELEDLSEHSSTTQQNKSADEQLNTNKTYTSGARPRCKETRVQLLNAFRSRDKQEGMGERLCGLSLPSKSLVMTPAASCTYDGRKNGSLAKNENNKLPNHSMATSVSTDKSMSCLPHQLSLELSIYEEISNVDYSSQSKKSKNDDDDSLTTKDSGQEKQELRNTCVDGGTEDVMVGKNGCPQSETGSSIPENSQSQKGNQSVYSAIMNGAENRSSFVWSKVTVDSTSL</sequence>
<evidence type="ECO:0000256" key="4">
    <source>
        <dbReference type="SAM" id="MobiDB-lite"/>
    </source>
</evidence>
<dbReference type="PANTHER" id="PTHR12752:SF7">
    <property type="entry name" value="PLECKSTRIN HOMOLOGY DOMAIN-CONTAINING FAMILY A MEMBER 4"/>
    <property type="match status" value="1"/>
</dbReference>
<feature type="compositionally biased region" description="Pro residues" evidence="4">
    <location>
        <begin position="307"/>
        <end position="319"/>
    </location>
</feature>
<feature type="compositionally biased region" description="Basic and acidic residues" evidence="4">
    <location>
        <begin position="706"/>
        <end position="716"/>
    </location>
</feature>
<dbReference type="InterPro" id="IPR001849">
    <property type="entry name" value="PH_domain"/>
</dbReference>
<keyword evidence="6" id="KW-1185">Reference proteome</keyword>
<dbReference type="Pfam" id="PF25541">
    <property type="entry name" value="TBCA_PH"/>
    <property type="match status" value="1"/>
</dbReference>
<dbReference type="Proteomes" id="UP000515152">
    <property type="component" value="Chromosome 23"/>
</dbReference>
<gene>
    <name evidence="7" type="primary">si:ch211-234p6.5</name>
</gene>
<dbReference type="Pfam" id="PF00169">
    <property type="entry name" value="PH"/>
    <property type="match status" value="1"/>
</dbReference>
<evidence type="ECO:0000256" key="2">
    <source>
        <dbReference type="ARBA" id="ARBA00022490"/>
    </source>
</evidence>
<proteinExistence type="predicted"/>
<dbReference type="RefSeq" id="XP_031416963.1">
    <property type="nucleotide sequence ID" value="XM_031561103.2"/>
</dbReference>
<comment type="subcellular location">
    <subcellularLocation>
        <location evidence="1">Cytoplasm</location>
    </subcellularLocation>
</comment>
<dbReference type="PROSITE" id="PS50003">
    <property type="entry name" value="PH_DOMAIN"/>
    <property type="match status" value="1"/>
</dbReference>
<feature type="compositionally biased region" description="Basic and acidic residues" evidence="4">
    <location>
        <begin position="740"/>
        <end position="777"/>
    </location>
</feature>
<keyword evidence="3" id="KW-0597">Phosphoprotein</keyword>
<feature type="region of interest" description="Disordered" evidence="4">
    <location>
        <begin position="1063"/>
        <end position="1131"/>
    </location>
</feature>
<feature type="region of interest" description="Disordered" evidence="4">
    <location>
        <begin position="252"/>
        <end position="323"/>
    </location>
</feature>
<dbReference type="InterPro" id="IPR011993">
    <property type="entry name" value="PH-like_dom_sf"/>
</dbReference>
<feature type="compositionally biased region" description="Polar residues" evidence="4">
    <location>
        <begin position="722"/>
        <end position="733"/>
    </location>
</feature>
<feature type="compositionally biased region" description="Polar residues" evidence="4">
    <location>
        <begin position="1019"/>
        <end position="1041"/>
    </location>
</feature>
<feature type="region of interest" description="Disordered" evidence="4">
    <location>
        <begin position="187"/>
        <end position="240"/>
    </location>
</feature>
<feature type="compositionally biased region" description="Polar residues" evidence="4">
    <location>
        <begin position="944"/>
        <end position="961"/>
    </location>
</feature>
<reference evidence="7" key="1">
    <citation type="submission" date="2025-08" db="UniProtKB">
        <authorList>
            <consortium name="RefSeq"/>
        </authorList>
    </citation>
    <scope>IDENTIFICATION</scope>
</reference>
<dbReference type="KEGG" id="char:105888782"/>
<feature type="compositionally biased region" description="Polar residues" evidence="4">
    <location>
        <begin position="225"/>
        <end position="237"/>
    </location>
</feature>
<feature type="domain" description="PH" evidence="5">
    <location>
        <begin position="59"/>
        <end position="158"/>
    </location>
</feature>
<dbReference type="CDD" id="cd13248">
    <property type="entry name" value="PH_PEPP1_2_3"/>
    <property type="match status" value="1"/>
</dbReference>
<dbReference type="GO" id="GO:0005737">
    <property type="term" value="C:cytoplasm"/>
    <property type="evidence" value="ECO:0007669"/>
    <property type="project" value="UniProtKB-SubCell"/>
</dbReference>
<feature type="region of interest" description="Disordered" evidence="4">
    <location>
        <begin position="926"/>
        <end position="965"/>
    </location>
</feature>
<keyword evidence="2" id="KW-0963">Cytoplasm</keyword>
<dbReference type="SUPFAM" id="SSF50729">
    <property type="entry name" value="PH domain-like"/>
    <property type="match status" value="1"/>
</dbReference>
<dbReference type="GeneID" id="105888782"/>
<evidence type="ECO:0000313" key="6">
    <source>
        <dbReference type="Proteomes" id="UP000515152"/>
    </source>
</evidence>
<evidence type="ECO:0000256" key="3">
    <source>
        <dbReference type="ARBA" id="ARBA00022553"/>
    </source>
</evidence>
<dbReference type="GO" id="GO:0016020">
    <property type="term" value="C:membrane"/>
    <property type="evidence" value="ECO:0007669"/>
    <property type="project" value="UniProtKB-ARBA"/>
</dbReference>
<dbReference type="PANTHER" id="PTHR12752">
    <property type="entry name" value="PHOSPHOINOSITOL 3-PHOSPHATE-BINDING PROTEIN"/>
    <property type="match status" value="1"/>
</dbReference>
<feature type="region of interest" description="Disordered" evidence="4">
    <location>
        <begin position="1012"/>
        <end position="1041"/>
    </location>
</feature>
<name>A0A6P8ELM3_CLUHA</name>
<dbReference type="FunFam" id="2.30.29.30:FF:000103">
    <property type="entry name" value="Pleckstrin homology domain-containing family A member 4"/>
    <property type="match status" value="1"/>
</dbReference>
<organism evidence="6 7">
    <name type="scientific">Clupea harengus</name>
    <name type="common">Atlantic herring</name>
    <dbReference type="NCBI Taxonomy" id="7950"/>
    <lineage>
        <taxon>Eukaryota</taxon>
        <taxon>Metazoa</taxon>
        <taxon>Chordata</taxon>
        <taxon>Craniata</taxon>
        <taxon>Vertebrata</taxon>
        <taxon>Euteleostomi</taxon>
        <taxon>Actinopterygii</taxon>
        <taxon>Neopterygii</taxon>
        <taxon>Teleostei</taxon>
        <taxon>Clupei</taxon>
        <taxon>Clupeiformes</taxon>
        <taxon>Clupeoidei</taxon>
        <taxon>Clupeidae</taxon>
        <taxon>Clupea</taxon>
    </lineage>
</organism>
<dbReference type="AlphaFoldDB" id="A0A6P8ELM3"/>
<evidence type="ECO:0000313" key="7">
    <source>
        <dbReference type="RefSeq" id="XP_031416963.1"/>
    </source>
</evidence>
<feature type="compositionally biased region" description="Polar residues" evidence="4">
    <location>
        <begin position="194"/>
        <end position="207"/>
    </location>
</feature>
<feature type="region of interest" description="Disordered" evidence="4">
    <location>
        <begin position="609"/>
        <end position="638"/>
    </location>
</feature>
<feature type="compositionally biased region" description="Basic and acidic residues" evidence="4">
    <location>
        <begin position="609"/>
        <end position="620"/>
    </location>
</feature>
<evidence type="ECO:0000259" key="5">
    <source>
        <dbReference type="PROSITE" id="PS50003"/>
    </source>
</evidence>
<feature type="compositionally biased region" description="Polar residues" evidence="4">
    <location>
        <begin position="1110"/>
        <end position="1131"/>
    </location>
</feature>
<dbReference type="InterPro" id="IPR057971">
    <property type="entry name" value="PKHA4-7_TBCA"/>
</dbReference>
<dbReference type="OrthoDB" id="43122at2759"/>
<protein>
    <submittedName>
        <fullName evidence="7">Uncharacterized protein si:ch211-234p6.5 isoform X1</fullName>
    </submittedName>
</protein>
<accession>A0A6P8ELM3</accession>
<dbReference type="SMART" id="SM00233">
    <property type="entry name" value="PH"/>
    <property type="match status" value="1"/>
</dbReference>
<feature type="region of interest" description="Disordered" evidence="4">
    <location>
        <begin position="676"/>
        <end position="777"/>
    </location>
</feature>
<dbReference type="InterPro" id="IPR040392">
    <property type="entry name" value="PKHA4-7_PH"/>
</dbReference>
<evidence type="ECO:0000256" key="1">
    <source>
        <dbReference type="ARBA" id="ARBA00004496"/>
    </source>
</evidence>